<dbReference type="Proteomes" id="UP000886602">
    <property type="component" value="Unassembled WGS sequence"/>
</dbReference>
<evidence type="ECO:0000313" key="2">
    <source>
        <dbReference type="EMBL" id="MBK7424767.1"/>
    </source>
</evidence>
<gene>
    <name evidence="2" type="ORF">IPJ48_17725</name>
</gene>
<name>A0A9D7FFM9_9RHOO</name>
<organism evidence="2 3">
    <name type="scientific">Candidatus Propionivibrio dominans</name>
    <dbReference type="NCBI Taxonomy" id="2954373"/>
    <lineage>
        <taxon>Bacteria</taxon>
        <taxon>Pseudomonadati</taxon>
        <taxon>Pseudomonadota</taxon>
        <taxon>Betaproteobacteria</taxon>
        <taxon>Rhodocyclales</taxon>
        <taxon>Rhodocyclaceae</taxon>
        <taxon>Propionivibrio</taxon>
    </lineage>
</organism>
<keyword evidence="1" id="KW-0472">Membrane</keyword>
<accession>A0A9D7FFM9</accession>
<feature type="transmembrane region" description="Helical" evidence="1">
    <location>
        <begin position="12"/>
        <end position="34"/>
    </location>
</feature>
<comment type="caution">
    <text evidence="2">The sequence shown here is derived from an EMBL/GenBank/DDBJ whole genome shotgun (WGS) entry which is preliminary data.</text>
</comment>
<dbReference type="EMBL" id="JADJNC010000047">
    <property type="protein sequence ID" value="MBK7424767.1"/>
    <property type="molecule type" value="Genomic_DNA"/>
</dbReference>
<sequence>MNDSTSAPTPLLTPVIVLACAVLLWVLFQTYALFNERQALLAAAAQLAKQAEAATKVRASIDSIAAGVKRLSDGGNANARVIVDELARRGVTINPNSAQAGGAAK</sequence>
<protein>
    <submittedName>
        <fullName evidence="2">Uncharacterized protein</fullName>
    </submittedName>
</protein>
<proteinExistence type="predicted"/>
<reference evidence="2" key="1">
    <citation type="submission" date="2020-10" db="EMBL/GenBank/DDBJ databases">
        <title>Connecting structure to function with the recovery of over 1000 high-quality activated sludge metagenome-assembled genomes encoding full-length rRNA genes using long-read sequencing.</title>
        <authorList>
            <person name="Singleton C.M."/>
            <person name="Petriglieri F."/>
            <person name="Kristensen J.M."/>
            <person name="Kirkegaard R.H."/>
            <person name="Michaelsen T.Y."/>
            <person name="Andersen M.H."/>
            <person name="Karst S.M."/>
            <person name="Dueholm M.S."/>
            <person name="Nielsen P.H."/>
            <person name="Albertsen M."/>
        </authorList>
    </citation>
    <scope>NUCLEOTIDE SEQUENCE</scope>
    <source>
        <strain evidence="2">EsbW_18-Q3-R4-48_MAXAC.044</strain>
    </source>
</reference>
<evidence type="ECO:0000313" key="3">
    <source>
        <dbReference type="Proteomes" id="UP000886602"/>
    </source>
</evidence>
<keyword evidence="1" id="KW-0812">Transmembrane</keyword>
<dbReference type="AlphaFoldDB" id="A0A9D7FFM9"/>
<evidence type="ECO:0000256" key="1">
    <source>
        <dbReference type="SAM" id="Phobius"/>
    </source>
</evidence>
<keyword evidence="1" id="KW-1133">Transmembrane helix</keyword>